<dbReference type="EMBL" id="SDEE01000789">
    <property type="protein sequence ID" value="RXW13983.1"/>
    <property type="molecule type" value="Genomic_DNA"/>
</dbReference>
<keyword evidence="3" id="KW-0418">Kinase</keyword>
<dbReference type="Pfam" id="PF00069">
    <property type="entry name" value="Pkinase"/>
    <property type="match status" value="1"/>
</dbReference>
<dbReference type="InterPro" id="IPR051681">
    <property type="entry name" value="Ser/Thr_Kinases-Pseudokinases"/>
</dbReference>
<evidence type="ECO:0000256" key="3">
    <source>
        <dbReference type="ARBA" id="ARBA00022777"/>
    </source>
</evidence>
<dbReference type="InterPro" id="IPR000719">
    <property type="entry name" value="Prot_kinase_dom"/>
</dbReference>
<comment type="caution">
    <text evidence="6">The sequence shown here is derived from an EMBL/GenBank/DDBJ whole genome shotgun (WGS) entry which is preliminary data.</text>
</comment>
<dbReference type="Proteomes" id="UP000290288">
    <property type="component" value="Unassembled WGS sequence"/>
</dbReference>
<dbReference type="Gene3D" id="1.10.510.10">
    <property type="entry name" value="Transferase(Phosphotransferase) domain 1"/>
    <property type="match status" value="1"/>
</dbReference>
<dbReference type="InterPro" id="IPR011009">
    <property type="entry name" value="Kinase-like_dom_sf"/>
</dbReference>
<accession>A0A4Q2D3V2</accession>
<protein>
    <recommendedName>
        <fullName evidence="5">Protein kinase domain-containing protein</fullName>
    </recommendedName>
</protein>
<dbReference type="OrthoDB" id="346907at2759"/>
<evidence type="ECO:0000313" key="6">
    <source>
        <dbReference type="EMBL" id="RXW13983.1"/>
    </source>
</evidence>
<dbReference type="SUPFAM" id="SSF56112">
    <property type="entry name" value="Protein kinase-like (PK-like)"/>
    <property type="match status" value="1"/>
</dbReference>
<reference evidence="6 7" key="1">
    <citation type="submission" date="2019-01" db="EMBL/GenBank/DDBJ databases">
        <title>Draft genome sequence of Psathyrella aberdarensis IHI B618.</title>
        <authorList>
            <person name="Buettner E."/>
            <person name="Kellner H."/>
        </authorList>
    </citation>
    <scope>NUCLEOTIDE SEQUENCE [LARGE SCALE GENOMIC DNA]</scope>
    <source>
        <strain evidence="6 7">IHI B618</strain>
    </source>
</reference>
<keyword evidence="1" id="KW-0808">Transferase</keyword>
<evidence type="ECO:0000256" key="1">
    <source>
        <dbReference type="ARBA" id="ARBA00022679"/>
    </source>
</evidence>
<evidence type="ECO:0000259" key="5">
    <source>
        <dbReference type="PROSITE" id="PS50011"/>
    </source>
</evidence>
<dbReference type="STRING" id="2316362.A0A4Q2D3V2"/>
<name>A0A4Q2D3V2_9AGAR</name>
<keyword evidence="4" id="KW-0067">ATP-binding</keyword>
<keyword evidence="2" id="KW-0547">Nucleotide-binding</keyword>
<dbReference type="SMART" id="SM00220">
    <property type="entry name" value="S_TKc"/>
    <property type="match status" value="1"/>
</dbReference>
<dbReference type="GO" id="GO:0005524">
    <property type="term" value="F:ATP binding"/>
    <property type="evidence" value="ECO:0007669"/>
    <property type="project" value="UniProtKB-KW"/>
</dbReference>
<organism evidence="6 7">
    <name type="scientific">Candolleomyces aberdarensis</name>
    <dbReference type="NCBI Taxonomy" id="2316362"/>
    <lineage>
        <taxon>Eukaryota</taxon>
        <taxon>Fungi</taxon>
        <taxon>Dikarya</taxon>
        <taxon>Basidiomycota</taxon>
        <taxon>Agaricomycotina</taxon>
        <taxon>Agaricomycetes</taxon>
        <taxon>Agaricomycetidae</taxon>
        <taxon>Agaricales</taxon>
        <taxon>Agaricineae</taxon>
        <taxon>Psathyrellaceae</taxon>
        <taxon>Candolleomyces</taxon>
    </lineage>
</organism>
<dbReference type="GO" id="GO:0004674">
    <property type="term" value="F:protein serine/threonine kinase activity"/>
    <property type="evidence" value="ECO:0007669"/>
    <property type="project" value="TreeGrafter"/>
</dbReference>
<keyword evidence="7" id="KW-1185">Reference proteome</keyword>
<feature type="domain" description="Protein kinase" evidence="5">
    <location>
        <begin position="1"/>
        <end position="294"/>
    </location>
</feature>
<dbReference type="PROSITE" id="PS50011">
    <property type="entry name" value="PROTEIN_KINASE_DOM"/>
    <property type="match status" value="1"/>
</dbReference>
<gene>
    <name evidence="6" type="ORF">EST38_g11873</name>
</gene>
<evidence type="ECO:0000256" key="4">
    <source>
        <dbReference type="ARBA" id="ARBA00022840"/>
    </source>
</evidence>
<evidence type="ECO:0000256" key="2">
    <source>
        <dbReference type="ARBA" id="ARBA00022741"/>
    </source>
</evidence>
<sequence>MFDGLYTANALGVPFQLDRKDPRARPWCLISYGTIQDQGEAILVVMKTYRPTGDTAVQKVAQRTYREVKLLAALRDCPCPNIIRFHGLLFPDPVQFREAVPGIPSIVIDFVRHDSIEYIEGKDFGLRLRIQLGNGLAYMHSLGLVHGDLKPDNFRITEDGVVKIFDFGLGRSETNEHSGMTTLILPCFRFIAPELIVPGEDAVSMFVTKATDVYAFSMTALQVLDGQGYPKSRPFNTCHGPFAVRSAIVRQEWPQAQHYSGVVPEAWSAISACWKTDPSLRPTIDTILQDLSGIPLSS</sequence>
<proteinExistence type="predicted"/>
<evidence type="ECO:0000313" key="7">
    <source>
        <dbReference type="Proteomes" id="UP000290288"/>
    </source>
</evidence>
<dbReference type="AlphaFoldDB" id="A0A4Q2D3V2"/>
<dbReference type="PANTHER" id="PTHR44329">
    <property type="entry name" value="SERINE/THREONINE-PROTEIN KINASE TNNI3K-RELATED"/>
    <property type="match status" value="1"/>
</dbReference>
<dbReference type="PANTHER" id="PTHR44329:SF288">
    <property type="entry name" value="MITOGEN-ACTIVATED PROTEIN KINASE KINASE KINASE 20"/>
    <property type="match status" value="1"/>
</dbReference>